<keyword evidence="1" id="KW-0812">Transmembrane</keyword>
<dbReference type="Pfam" id="PF14145">
    <property type="entry name" value="YrhK"/>
    <property type="match status" value="1"/>
</dbReference>
<feature type="transmembrane region" description="Helical" evidence="1">
    <location>
        <begin position="53"/>
        <end position="75"/>
    </location>
</feature>
<keyword evidence="1" id="KW-1133">Transmembrane helix</keyword>
<dbReference type="InterPro" id="IPR025424">
    <property type="entry name" value="YrhK_domain"/>
</dbReference>
<keyword evidence="4" id="KW-1185">Reference proteome</keyword>
<evidence type="ECO:0000313" key="3">
    <source>
        <dbReference type="EMBL" id="QQK81239.1"/>
    </source>
</evidence>
<organism evidence="3 4">
    <name type="scientific">Salicibibacter cibi</name>
    <dbReference type="NCBI Taxonomy" id="2743001"/>
    <lineage>
        <taxon>Bacteria</taxon>
        <taxon>Bacillati</taxon>
        <taxon>Bacillota</taxon>
        <taxon>Bacilli</taxon>
        <taxon>Bacillales</taxon>
        <taxon>Bacillaceae</taxon>
        <taxon>Salicibibacter</taxon>
    </lineage>
</organism>
<evidence type="ECO:0000256" key="1">
    <source>
        <dbReference type="SAM" id="Phobius"/>
    </source>
</evidence>
<dbReference type="AlphaFoldDB" id="A0A7T7CGP3"/>
<dbReference type="Proteomes" id="UP000595349">
    <property type="component" value="Chromosome"/>
</dbReference>
<proteinExistence type="predicted"/>
<dbReference type="KEGG" id="scib:HUG20_15885"/>
<keyword evidence="1" id="KW-0472">Membrane</keyword>
<evidence type="ECO:0000313" key="4">
    <source>
        <dbReference type="Proteomes" id="UP000595349"/>
    </source>
</evidence>
<dbReference type="EMBL" id="CP054706">
    <property type="protein sequence ID" value="QQK81239.1"/>
    <property type="molecule type" value="Genomic_DNA"/>
</dbReference>
<protein>
    <submittedName>
        <fullName evidence="3">YrhK family protein</fullName>
    </submittedName>
</protein>
<feature type="transmembrane region" description="Helical" evidence="1">
    <location>
        <begin position="26"/>
        <end position="47"/>
    </location>
</feature>
<feature type="domain" description="YrhK" evidence="2">
    <location>
        <begin position="24"/>
        <end position="78"/>
    </location>
</feature>
<accession>A0A7T7CGP3</accession>
<evidence type="ECO:0000259" key="2">
    <source>
        <dbReference type="Pfam" id="PF14145"/>
    </source>
</evidence>
<sequence>MAFKPAEELDLHLKHAQQRITAFYKFLYQINDLLLGLVFLTGSFLFFNDDTMFAGTVLFVIGSLQMLIRPIVSIVHDIHIKKVRKNHINPGMKA</sequence>
<gene>
    <name evidence="3" type="ORF">HUG20_15885</name>
</gene>
<name>A0A7T7CGP3_9BACI</name>
<dbReference type="RefSeq" id="WP_200085670.1">
    <property type="nucleotide sequence ID" value="NZ_CP054706.1"/>
</dbReference>
<reference evidence="3 4" key="1">
    <citation type="submission" date="2020-06" db="EMBL/GenBank/DDBJ databases">
        <title>Genomic analysis of Salicibibacter sp. NKC21-4.</title>
        <authorList>
            <person name="Oh Y.J."/>
        </authorList>
    </citation>
    <scope>NUCLEOTIDE SEQUENCE [LARGE SCALE GENOMIC DNA]</scope>
    <source>
        <strain evidence="3 4">NKC21-4</strain>
    </source>
</reference>